<accession>A0A2S6GUE0</accession>
<name>A0A2S6GUE0_9PSEU</name>
<evidence type="ECO:0000313" key="2">
    <source>
        <dbReference type="EMBL" id="PPK68865.1"/>
    </source>
</evidence>
<dbReference type="InterPro" id="IPR029063">
    <property type="entry name" value="SAM-dependent_MTases_sf"/>
</dbReference>
<keyword evidence="2" id="KW-0808">Transferase</keyword>
<evidence type="ECO:0000259" key="1">
    <source>
        <dbReference type="Pfam" id="PF13649"/>
    </source>
</evidence>
<gene>
    <name evidence="2" type="ORF">CLV40_104109</name>
</gene>
<comment type="caution">
    <text evidence="2">The sequence shown here is derived from an EMBL/GenBank/DDBJ whole genome shotgun (WGS) entry which is preliminary data.</text>
</comment>
<dbReference type="AlphaFoldDB" id="A0A2S6GUE0"/>
<dbReference type="RefSeq" id="WP_104478425.1">
    <property type="nucleotide sequence ID" value="NZ_CP154825.1"/>
</dbReference>
<dbReference type="GO" id="GO:0008168">
    <property type="term" value="F:methyltransferase activity"/>
    <property type="evidence" value="ECO:0007669"/>
    <property type="project" value="UniProtKB-KW"/>
</dbReference>
<dbReference type="Gene3D" id="3.40.50.150">
    <property type="entry name" value="Vaccinia Virus protein VP39"/>
    <property type="match status" value="1"/>
</dbReference>
<keyword evidence="3" id="KW-1185">Reference proteome</keyword>
<dbReference type="SUPFAM" id="SSF53335">
    <property type="entry name" value="S-adenosyl-L-methionine-dependent methyltransferases"/>
    <property type="match status" value="1"/>
</dbReference>
<evidence type="ECO:0000313" key="3">
    <source>
        <dbReference type="Proteomes" id="UP000239203"/>
    </source>
</evidence>
<proteinExistence type="predicted"/>
<dbReference type="CDD" id="cd02440">
    <property type="entry name" value="AdoMet_MTases"/>
    <property type="match status" value="1"/>
</dbReference>
<dbReference type="Pfam" id="PF13649">
    <property type="entry name" value="Methyltransf_25"/>
    <property type="match status" value="1"/>
</dbReference>
<dbReference type="EMBL" id="PTIX01000004">
    <property type="protein sequence ID" value="PPK68865.1"/>
    <property type="molecule type" value="Genomic_DNA"/>
</dbReference>
<organism evidence="2 3">
    <name type="scientific">Actinokineospora auranticolor</name>
    <dbReference type="NCBI Taxonomy" id="155976"/>
    <lineage>
        <taxon>Bacteria</taxon>
        <taxon>Bacillati</taxon>
        <taxon>Actinomycetota</taxon>
        <taxon>Actinomycetes</taxon>
        <taxon>Pseudonocardiales</taxon>
        <taxon>Pseudonocardiaceae</taxon>
        <taxon>Actinokineospora</taxon>
    </lineage>
</organism>
<dbReference type="OrthoDB" id="495703at2"/>
<keyword evidence="2" id="KW-0489">Methyltransferase</keyword>
<protein>
    <submittedName>
        <fullName evidence="2">Methyltransferase family protein</fullName>
    </submittedName>
</protein>
<sequence>MTQPVNTNWQGFWSDLPHERGLAVWDSAPGVTATAHLPLFEQHFAIDLPLLDVGCGNGTQSAALAEPYPRVIGLDFAPAAIEHARSLYGNAGVEFRVFDLADVEAARALHAEIGDSNIYMRGVLHQMPDERRADAAASLAALLGATGHLFAVELAPAAGGVIKEAMGQSDTSVPKMRLVFKHNLTPAAWEEGKLEVVLRGADLDIVDAGAVTLQSTDTLPDGSRLDFPMNYVVARTAR</sequence>
<feature type="domain" description="Methyltransferase" evidence="1">
    <location>
        <begin position="51"/>
        <end position="145"/>
    </location>
</feature>
<dbReference type="InterPro" id="IPR041698">
    <property type="entry name" value="Methyltransf_25"/>
</dbReference>
<dbReference type="Proteomes" id="UP000239203">
    <property type="component" value="Unassembled WGS sequence"/>
</dbReference>
<reference evidence="2 3" key="1">
    <citation type="submission" date="2018-02" db="EMBL/GenBank/DDBJ databases">
        <title>Genomic Encyclopedia of Archaeal and Bacterial Type Strains, Phase II (KMG-II): from individual species to whole genera.</title>
        <authorList>
            <person name="Goeker M."/>
        </authorList>
    </citation>
    <scope>NUCLEOTIDE SEQUENCE [LARGE SCALE GENOMIC DNA]</scope>
    <source>
        <strain evidence="2 3">YU 961-1</strain>
    </source>
</reference>
<dbReference type="GO" id="GO:0032259">
    <property type="term" value="P:methylation"/>
    <property type="evidence" value="ECO:0007669"/>
    <property type="project" value="UniProtKB-KW"/>
</dbReference>